<evidence type="ECO:0000256" key="7">
    <source>
        <dbReference type="SAM" id="MobiDB-lite"/>
    </source>
</evidence>
<accession>A0A1D1UVL1</accession>
<evidence type="ECO:0000256" key="2">
    <source>
        <dbReference type="ARBA" id="ARBA00023015"/>
    </source>
</evidence>
<gene>
    <name evidence="10" type="primary">RvY_05432-1</name>
    <name evidence="10" type="synonym">RvY_05432.1</name>
    <name evidence="10" type="ORF">RvY_05432</name>
</gene>
<feature type="compositionally biased region" description="Polar residues" evidence="7">
    <location>
        <begin position="355"/>
        <end position="368"/>
    </location>
</feature>
<evidence type="ECO:0000313" key="10">
    <source>
        <dbReference type="EMBL" id="GAU93501.1"/>
    </source>
</evidence>
<feature type="compositionally biased region" description="Polar residues" evidence="7">
    <location>
        <begin position="182"/>
        <end position="194"/>
    </location>
</feature>
<comment type="subcellular location">
    <subcellularLocation>
        <location evidence="1 6">Nucleus</location>
    </subcellularLocation>
</comment>
<dbReference type="GO" id="GO:0000978">
    <property type="term" value="F:RNA polymerase II cis-regulatory region sequence-specific DNA binding"/>
    <property type="evidence" value="ECO:0007669"/>
    <property type="project" value="TreeGrafter"/>
</dbReference>
<dbReference type="GO" id="GO:0000981">
    <property type="term" value="F:DNA-binding transcription factor activity, RNA polymerase II-specific"/>
    <property type="evidence" value="ECO:0007669"/>
    <property type="project" value="TreeGrafter"/>
</dbReference>
<feature type="region of interest" description="Disordered" evidence="7">
    <location>
        <begin position="180"/>
        <end position="205"/>
    </location>
</feature>
<dbReference type="PROSITE" id="PS50006">
    <property type="entry name" value="FHA_DOMAIN"/>
    <property type="match status" value="1"/>
</dbReference>
<dbReference type="STRING" id="947166.A0A1D1UVL1"/>
<feature type="region of interest" description="Disordered" evidence="7">
    <location>
        <begin position="337"/>
        <end position="405"/>
    </location>
</feature>
<keyword evidence="2" id="KW-0805">Transcription regulation</keyword>
<dbReference type="GO" id="GO:0005634">
    <property type="term" value="C:nucleus"/>
    <property type="evidence" value="ECO:0007669"/>
    <property type="project" value="UniProtKB-SubCell"/>
</dbReference>
<dbReference type="OrthoDB" id="691130at2759"/>
<feature type="domain" description="FHA" evidence="8">
    <location>
        <begin position="67"/>
        <end position="137"/>
    </location>
</feature>
<evidence type="ECO:0000259" key="9">
    <source>
        <dbReference type="PROSITE" id="PS50039"/>
    </source>
</evidence>
<dbReference type="GO" id="GO:0045893">
    <property type="term" value="P:positive regulation of DNA-templated transcription"/>
    <property type="evidence" value="ECO:0007669"/>
    <property type="project" value="UniProtKB-ARBA"/>
</dbReference>
<keyword evidence="4" id="KW-0804">Transcription</keyword>
<dbReference type="PROSITE" id="PS50039">
    <property type="entry name" value="FORK_HEAD_3"/>
    <property type="match status" value="1"/>
</dbReference>
<feature type="domain" description="Fork-head" evidence="9">
    <location>
        <begin position="241"/>
        <end position="336"/>
    </location>
</feature>
<feature type="DNA-binding region" description="Fork-head" evidence="6">
    <location>
        <begin position="241"/>
        <end position="336"/>
    </location>
</feature>
<dbReference type="Gene3D" id="1.10.10.10">
    <property type="entry name" value="Winged helix-like DNA-binding domain superfamily/Winged helix DNA-binding domain"/>
    <property type="match status" value="1"/>
</dbReference>
<reference evidence="10 11" key="1">
    <citation type="journal article" date="2016" name="Nat. Commun.">
        <title>Extremotolerant tardigrade genome and improved radiotolerance of human cultured cells by tardigrade-unique protein.</title>
        <authorList>
            <person name="Hashimoto T."/>
            <person name="Horikawa D.D."/>
            <person name="Saito Y."/>
            <person name="Kuwahara H."/>
            <person name="Kozuka-Hata H."/>
            <person name="Shin-I T."/>
            <person name="Minakuchi Y."/>
            <person name="Ohishi K."/>
            <person name="Motoyama A."/>
            <person name="Aizu T."/>
            <person name="Enomoto A."/>
            <person name="Kondo K."/>
            <person name="Tanaka S."/>
            <person name="Hara Y."/>
            <person name="Koshikawa S."/>
            <person name="Sagara H."/>
            <person name="Miura T."/>
            <person name="Yokobori S."/>
            <person name="Miyagawa K."/>
            <person name="Suzuki Y."/>
            <person name="Kubo T."/>
            <person name="Oyama M."/>
            <person name="Kohara Y."/>
            <person name="Fujiyama A."/>
            <person name="Arakawa K."/>
            <person name="Katayama T."/>
            <person name="Toyoda A."/>
            <person name="Kunieda T."/>
        </authorList>
    </citation>
    <scope>NUCLEOTIDE SEQUENCE [LARGE SCALE GENOMIC DNA]</scope>
    <source>
        <strain evidence="10 11">YOKOZUNA-1</strain>
    </source>
</reference>
<feature type="compositionally biased region" description="Polar residues" evidence="7">
    <location>
        <begin position="377"/>
        <end position="405"/>
    </location>
</feature>
<dbReference type="PROSITE" id="PS00657">
    <property type="entry name" value="FORK_HEAD_1"/>
    <property type="match status" value="1"/>
</dbReference>
<sequence length="524" mass="57644">MSRSVEDPITDGALALLALKSAPSSPTAYTYERHWDRNDNRAIAKVSTRGVEVYMRHATNGNDLPQIIVGRRHHPTSGLSLMTSPGNNVEPVVVDLELGDNNYVSRKHLKIYYEKFDGKFYLRCLGKNGILVDDTLIRNNSDPMELPDKCVMRFPSTQIKLNFTKIESPHKPAEQDQLLLPQGQNEQVYRNDSNGTGGGGKQFFSPCPSPTGTMSAVNSCPTSPRNGAGVQGTYGESDFHKPPFSYAQLIVQAIGSTSDRQMTLSGIYSYIQRNYPYYRTADRGWQNSIRHNLSLNRYFLKVPRNHDEPGKGSYWRIEPQSEGKLIEQAFRKRRHRTITAVRSPQPFRSAPPSPTHNGTKDQSPQRGQSAELDFASAPNSPSRSEPGSATTVSMPSTPSASSQGSGAFLFPHPAFAQFKPNQPLRGFSGFFFAQTNPNVLPSVGSPTFFLPNVDAYQMPPPPQNAYKRPSSMSDEEDPVTSSGGDQVAKKSKVEFENDSGGSSEELDKSAGVVPVPNDVSPVPQ</sequence>
<dbReference type="Proteomes" id="UP000186922">
    <property type="component" value="Unassembled WGS sequence"/>
</dbReference>
<dbReference type="InterPro" id="IPR036388">
    <property type="entry name" value="WH-like_DNA-bd_sf"/>
</dbReference>
<keyword evidence="3 6" id="KW-0238">DNA-binding</keyword>
<evidence type="ECO:0008006" key="12">
    <source>
        <dbReference type="Google" id="ProtNLM"/>
    </source>
</evidence>
<proteinExistence type="predicted"/>
<name>A0A1D1UVL1_RAMVA</name>
<dbReference type="PRINTS" id="PR00053">
    <property type="entry name" value="FORKHEAD"/>
</dbReference>
<feature type="region of interest" description="Disordered" evidence="7">
    <location>
        <begin position="454"/>
        <end position="524"/>
    </location>
</feature>
<dbReference type="Pfam" id="PF00250">
    <property type="entry name" value="Forkhead"/>
    <property type="match status" value="1"/>
</dbReference>
<dbReference type="AlphaFoldDB" id="A0A1D1UVL1"/>
<dbReference type="PANTHER" id="PTHR45881">
    <property type="entry name" value="CHECKPOINT SUPPRESSOR 1-LIKE, ISOFORM A-RELATED"/>
    <property type="match status" value="1"/>
</dbReference>
<keyword evidence="11" id="KW-1185">Reference proteome</keyword>
<evidence type="ECO:0000256" key="3">
    <source>
        <dbReference type="ARBA" id="ARBA00023125"/>
    </source>
</evidence>
<dbReference type="PANTHER" id="PTHR45881:SF1">
    <property type="entry name" value="FORK HEAD PROTEIN HOMOLOG 2"/>
    <property type="match status" value="1"/>
</dbReference>
<dbReference type="PROSITE" id="PS00658">
    <property type="entry name" value="FORK_HEAD_2"/>
    <property type="match status" value="1"/>
</dbReference>
<dbReference type="SUPFAM" id="SSF49879">
    <property type="entry name" value="SMAD/FHA domain"/>
    <property type="match status" value="1"/>
</dbReference>
<evidence type="ECO:0000256" key="5">
    <source>
        <dbReference type="ARBA" id="ARBA00023242"/>
    </source>
</evidence>
<organism evidence="10 11">
    <name type="scientific">Ramazzottius varieornatus</name>
    <name type="common">Water bear</name>
    <name type="synonym">Tardigrade</name>
    <dbReference type="NCBI Taxonomy" id="947166"/>
    <lineage>
        <taxon>Eukaryota</taxon>
        <taxon>Metazoa</taxon>
        <taxon>Ecdysozoa</taxon>
        <taxon>Tardigrada</taxon>
        <taxon>Eutardigrada</taxon>
        <taxon>Parachela</taxon>
        <taxon>Hypsibioidea</taxon>
        <taxon>Ramazzottiidae</taxon>
        <taxon>Ramazzottius</taxon>
    </lineage>
</organism>
<dbReference type="InterPro" id="IPR030456">
    <property type="entry name" value="TF_fork_head_CS_2"/>
</dbReference>
<dbReference type="SUPFAM" id="SSF46785">
    <property type="entry name" value="Winged helix' DNA-binding domain"/>
    <property type="match status" value="1"/>
</dbReference>
<keyword evidence="5 6" id="KW-0539">Nucleus</keyword>
<dbReference type="SMART" id="SM00240">
    <property type="entry name" value="FHA"/>
    <property type="match status" value="1"/>
</dbReference>
<dbReference type="InterPro" id="IPR008984">
    <property type="entry name" value="SMAD_FHA_dom_sf"/>
</dbReference>
<dbReference type="Gene3D" id="2.60.200.20">
    <property type="match status" value="1"/>
</dbReference>
<dbReference type="InterPro" id="IPR018122">
    <property type="entry name" value="TF_fork_head_CS_1"/>
</dbReference>
<feature type="compositionally biased region" description="Low complexity" evidence="7">
    <location>
        <begin position="512"/>
        <end position="524"/>
    </location>
</feature>
<dbReference type="SMART" id="SM00339">
    <property type="entry name" value="FH"/>
    <property type="match status" value="1"/>
</dbReference>
<dbReference type="EMBL" id="BDGG01000002">
    <property type="protein sequence ID" value="GAU93501.1"/>
    <property type="molecule type" value="Genomic_DNA"/>
</dbReference>
<evidence type="ECO:0000256" key="6">
    <source>
        <dbReference type="PROSITE-ProRule" id="PRU00089"/>
    </source>
</evidence>
<dbReference type="InterPro" id="IPR036390">
    <property type="entry name" value="WH_DNA-bd_sf"/>
</dbReference>
<dbReference type="Pfam" id="PF00498">
    <property type="entry name" value="FHA"/>
    <property type="match status" value="1"/>
</dbReference>
<evidence type="ECO:0000256" key="1">
    <source>
        <dbReference type="ARBA" id="ARBA00004123"/>
    </source>
</evidence>
<evidence type="ECO:0000259" key="8">
    <source>
        <dbReference type="PROSITE" id="PS50006"/>
    </source>
</evidence>
<evidence type="ECO:0000256" key="4">
    <source>
        <dbReference type="ARBA" id="ARBA00023163"/>
    </source>
</evidence>
<evidence type="ECO:0000313" key="11">
    <source>
        <dbReference type="Proteomes" id="UP000186922"/>
    </source>
</evidence>
<protein>
    <recommendedName>
        <fullName evidence="12">Fork-head domain-containing protein</fullName>
    </recommendedName>
</protein>
<dbReference type="FunFam" id="1.10.10.10:FF:000030">
    <property type="entry name" value="Forkhead box protein K2"/>
    <property type="match status" value="1"/>
</dbReference>
<dbReference type="InterPro" id="IPR000253">
    <property type="entry name" value="FHA_dom"/>
</dbReference>
<dbReference type="InterPro" id="IPR001766">
    <property type="entry name" value="Fork_head_dom"/>
</dbReference>
<comment type="caution">
    <text evidence="10">The sequence shown here is derived from an EMBL/GenBank/DDBJ whole genome shotgun (WGS) entry which is preliminary data.</text>
</comment>